<dbReference type="EMBL" id="KV748692">
    <property type="protein sequence ID" value="OCL13636.1"/>
    <property type="molecule type" value="Genomic_DNA"/>
</dbReference>
<feature type="coiled-coil region" evidence="1">
    <location>
        <begin position="254"/>
        <end position="281"/>
    </location>
</feature>
<sequence>MQGNLAINHLFATLEEHSISISKDNVLPIFINPKTKENAIAWIDEYLDPSTLLSKEELDLYCKISKKSTTHLIEGEDTEIRPHQDNDLSAAIAALQSSTAAIEKQYQVLEIQKEALLSLKALNKPNLSVEHMRNDRRRHEVQEKGRLDIAAEEVWTSVTEQLTAVQQDVKSEVSSLQAFTIERLSSDDQMLAALPKITSNIGTNPEIICETKSSDEWCRAIISFRSADIKAKVESTYQLNLLSRADSDLATGSREELLAEKKELQGELETLYAEIASVAQMVVEHDLREPLLRTKMRSEDQRKEAQWAWLTYVLSTLQFMTNRLDAIGALAQELNSFQKALTEINSTVSSETMDSVSESQPVPTKRVSASFKSLISPPFRARPVEKAQLPMVVQDILRHAGLSTHYESVEGMQGALATASLERDVRLQYHRSATTSSIDQSLAEAIGRTNNETQAVSNALFSNTVYKHIHFNSKPLELRISDLDAAIREIGDGIMNVDSEQLPVDEAKVTEFIGKWSYDWPDA</sequence>
<keyword evidence="1" id="KW-0175">Coiled coil</keyword>
<protein>
    <submittedName>
        <fullName evidence="2">Uncharacterized protein</fullName>
    </submittedName>
</protein>
<organism evidence="2 3">
    <name type="scientific">Glonium stellatum</name>
    <dbReference type="NCBI Taxonomy" id="574774"/>
    <lineage>
        <taxon>Eukaryota</taxon>
        <taxon>Fungi</taxon>
        <taxon>Dikarya</taxon>
        <taxon>Ascomycota</taxon>
        <taxon>Pezizomycotina</taxon>
        <taxon>Dothideomycetes</taxon>
        <taxon>Pleosporomycetidae</taxon>
        <taxon>Gloniales</taxon>
        <taxon>Gloniaceae</taxon>
        <taxon>Glonium</taxon>
    </lineage>
</organism>
<proteinExistence type="predicted"/>
<evidence type="ECO:0000313" key="2">
    <source>
        <dbReference type="EMBL" id="OCL13636.1"/>
    </source>
</evidence>
<evidence type="ECO:0000256" key="1">
    <source>
        <dbReference type="SAM" id="Coils"/>
    </source>
</evidence>
<dbReference type="Proteomes" id="UP000250140">
    <property type="component" value="Unassembled WGS sequence"/>
</dbReference>
<dbReference type="OrthoDB" id="5314201at2759"/>
<evidence type="ECO:0000313" key="3">
    <source>
        <dbReference type="Proteomes" id="UP000250140"/>
    </source>
</evidence>
<gene>
    <name evidence="2" type="ORF">AOQ84DRAFT_385268</name>
</gene>
<accession>A0A8E2FAL8</accession>
<name>A0A8E2FAL8_9PEZI</name>
<reference evidence="2 3" key="1">
    <citation type="journal article" date="2016" name="Nat. Commun.">
        <title>Ectomycorrhizal ecology is imprinted in the genome of the dominant symbiotic fungus Cenococcum geophilum.</title>
        <authorList>
            <consortium name="DOE Joint Genome Institute"/>
            <person name="Peter M."/>
            <person name="Kohler A."/>
            <person name="Ohm R.A."/>
            <person name="Kuo A."/>
            <person name="Krutzmann J."/>
            <person name="Morin E."/>
            <person name="Arend M."/>
            <person name="Barry K.W."/>
            <person name="Binder M."/>
            <person name="Choi C."/>
            <person name="Clum A."/>
            <person name="Copeland A."/>
            <person name="Grisel N."/>
            <person name="Haridas S."/>
            <person name="Kipfer T."/>
            <person name="LaButti K."/>
            <person name="Lindquist E."/>
            <person name="Lipzen A."/>
            <person name="Maire R."/>
            <person name="Meier B."/>
            <person name="Mihaltcheva S."/>
            <person name="Molinier V."/>
            <person name="Murat C."/>
            <person name="Poggeler S."/>
            <person name="Quandt C.A."/>
            <person name="Sperisen C."/>
            <person name="Tritt A."/>
            <person name="Tisserant E."/>
            <person name="Crous P.W."/>
            <person name="Henrissat B."/>
            <person name="Nehls U."/>
            <person name="Egli S."/>
            <person name="Spatafora J.W."/>
            <person name="Grigoriev I.V."/>
            <person name="Martin F.M."/>
        </authorList>
    </citation>
    <scope>NUCLEOTIDE SEQUENCE [LARGE SCALE GENOMIC DNA]</scope>
    <source>
        <strain evidence="2 3">CBS 207.34</strain>
    </source>
</reference>
<keyword evidence="3" id="KW-1185">Reference proteome</keyword>
<dbReference type="AlphaFoldDB" id="A0A8E2FAL8"/>